<dbReference type="GO" id="GO:0003677">
    <property type="term" value="F:DNA binding"/>
    <property type="evidence" value="ECO:0007669"/>
    <property type="project" value="InterPro"/>
</dbReference>
<dbReference type="REBASE" id="6230">
    <property type="entry name" value="CteTORF2122P"/>
</dbReference>
<keyword evidence="2" id="KW-0255">Endonuclease</keyword>
<gene>
    <name evidence="2" type="ordered locus">CT2122</name>
</gene>
<dbReference type="InterPro" id="IPR015109">
    <property type="entry name" value="Restrct_endonuc_II_EcoRII_C"/>
</dbReference>
<dbReference type="Proteomes" id="UP000001007">
    <property type="component" value="Chromosome"/>
</dbReference>
<reference evidence="2 3" key="1">
    <citation type="journal article" date="2002" name="Proc. Natl. Acad. Sci. U.S.A.">
        <title>The complete genome sequence of Chlorobium tepidum TLS, a photosynthetic, anaerobic, green-sulfur bacterium.</title>
        <authorList>
            <person name="Eisen J.A."/>
            <person name="Nelson K.E."/>
            <person name="Paulsen I.T."/>
            <person name="Heidelberg J.F."/>
            <person name="Wu M."/>
            <person name="Dodson R.J."/>
            <person name="Deboy R."/>
            <person name="Gwinn M.L."/>
            <person name="Nelson W.C."/>
            <person name="Haft D.H."/>
            <person name="Hickey E.K."/>
            <person name="Peterson J.D."/>
            <person name="Durkin A.S."/>
            <person name="Kolonay J.L."/>
            <person name="Yang F."/>
            <person name="Holt I."/>
            <person name="Umayam L.A."/>
            <person name="Mason T."/>
            <person name="Brenner M."/>
            <person name="Shea T.P."/>
            <person name="Parksey D."/>
            <person name="Nierman W.C."/>
            <person name="Feldblyum T.V."/>
            <person name="Hansen C.L."/>
            <person name="Craven M.B."/>
            <person name="Radune D."/>
            <person name="Vamathevan J."/>
            <person name="Khouri H."/>
            <person name="White O."/>
            <person name="Gruber T.M."/>
            <person name="Ketchum K.A."/>
            <person name="Venter J.C."/>
            <person name="Tettelin H."/>
            <person name="Bryant D.A."/>
            <person name="Fraser C.M."/>
        </authorList>
    </citation>
    <scope>NUCLEOTIDE SEQUENCE [LARGE SCALE GENOMIC DNA]</scope>
    <source>
        <strain evidence="3">ATCC 49652 / DSM 12025 / NBRC 103806 / TLS</strain>
    </source>
</reference>
<keyword evidence="2" id="KW-0540">Nuclease</keyword>
<dbReference type="SUPFAM" id="SSF52980">
    <property type="entry name" value="Restriction endonuclease-like"/>
    <property type="match status" value="1"/>
</dbReference>
<dbReference type="KEGG" id="cte:CT2122"/>
<dbReference type="EMBL" id="AE006470">
    <property type="protein sequence ID" value="AAM73338.1"/>
    <property type="molecule type" value="Genomic_DNA"/>
</dbReference>
<dbReference type="GO" id="GO:0009036">
    <property type="term" value="F:type II site-specific deoxyribonuclease activity"/>
    <property type="evidence" value="ECO:0007669"/>
    <property type="project" value="InterPro"/>
</dbReference>
<dbReference type="AlphaFoldDB" id="Q8KAN4"/>
<dbReference type="GO" id="GO:0009307">
    <property type="term" value="P:DNA restriction-modification system"/>
    <property type="evidence" value="ECO:0007669"/>
    <property type="project" value="InterPro"/>
</dbReference>
<dbReference type="STRING" id="194439.CT2122"/>
<feature type="domain" description="Restriction endonuclease type II EcoRII C-terminal" evidence="1">
    <location>
        <begin position="1"/>
        <end position="74"/>
    </location>
</feature>
<proteinExistence type="predicted"/>
<evidence type="ECO:0000259" key="1">
    <source>
        <dbReference type="Pfam" id="PF09019"/>
    </source>
</evidence>
<protein>
    <submittedName>
        <fullName evidence="2">Restriction endonuclease-related protein</fullName>
    </submittedName>
</protein>
<accession>Q8KAN4</accession>
<evidence type="ECO:0000313" key="2">
    <source>
        <dbReference type="EMBL" id="AAM73338.1"/>
    </source>
</evidence>
<dbReference type="HOGENOM" id="CLU_2463485_0_0_10"/>
<dbReference type="Gene3D" id="3.40.91.80">
    <property type="match status" value="1"/>
</dbReference>
<dbReference type="InterPro" id="IPR038365">
    <property type="entry name" value="EcoRII_C_sf"/>
</dbReference>
<dbReference type="Pfam" id="PF09019">
    <property type="entry name" value="EcoRII-C"/>
    <property type="match status" value="1"/>
</dbReference>
<name>Q8KAN4_CHLTE</name>
<sequence length="88" mass="10268">MLAVKTTCKDRWRQVLNEANRIGKKHLLTVQQGISLNQFREMRAHDVQLVVPADIIKLYHKDIRSEIMTLEGFLGEVKTLVEKPRKRS</sequence>
<dbReference type="EnsemblBacteria" id="AAM73338">
    <property type="protein sequence ID" value="AAM73338"/>
    <property type="gene ID" value="CT2122"/>
</dbReference>
<keyword evidence="2" id="KW-0378">Hydrolase</keyword>
<evidence type="ECO:0000313" key="3">
    <source>
        <dbReference type="Proteomes" id="UP000001007"/>
    </source>
</evidence>
<organism evidence="2 3">
    <name type="scientific">Chlorobaculum tepidum (strain ATCC 49652 / DSM 12025 / NBRC 103806 / TLS)</name>
    <name type="common">Chlorobium tepidum</name>
    <dbReference type="NCBI Taxonomy" id="194439"/>
    <lineage>
        <taxon>Bacteria</taxon>
        <taxon>Pseudomonadati</taxon>
        <taxon>Chlorobiota</taxon>
        <taxon>Chlorobiia</taxon>
        <taxon>Chlorobiales</taxon>
        <taxon>Chlorobiaceae</taxon>
        <taxon>Chlorobaculum</taxon>
    </lineage>
</organism>
<dbReference type="InterPro" id="IPR011335">
    <property type="entry name" value="Restrct_endonuc-II-like"/>
</dbReference>
<dbReference type="OrthoDB" id="9797574at2"/>
<keyword evidence="3" id="KW-1185">Reference proteome</keyword>